<gene>
    <name evidence="5" type="ORF">GGR95_000436</name>
</gene>
<dbReference type="InterPro" id="IPR006665">
    <property type="entry name" value="OmpA-like"/>
</dbReference>
<feature type="compositionally biased region" description="Basic and acidic residues" evidence="2">
    <location>
        <begin position="122"/>
        <end position="132"/>
    </location>
</feature>
<evidence type="ECO:0000256" key="2">
    <source>
        <dbReference type="SAM" id="MobiDB-lite"/>
    </source>
</evidence>
<protein>
    <submittedName>
        <fullName evidence="5">Outer membrane protein OmpA-like peptidoglycan-associated protein</fullName>
    </submittedName>
</protein>
<dbReference type="PROSITE" id="PS51123">
    <property type="entry name" value="OMPA_2"/>
    <property type="match status" value="1"/>
</dbReference>
<feature type="compositionally biased region" description="Polar residues" evidence="2">
    <location>
        <begin position="110"/>
        <end position="121"/>
    </location>
</feature>
<dbReference type="AlphaFoldDB" id="A0A7W6E536"/>
<keyword evidence="3" id="KW-0732">Signal</keyword>
<dbReference type="Pfam" id="PF00691">
    <property type="entry name" value="OmpA"/>
    <property type="match status" value="1"/>
</dbReference>
<name>A0A7W6E536_9RHOB</name>
<dbReference type="Gene3D" id="3.30.1330.60">
    <property type="entry name" value="OmpA-like domain"/>
    <property type="match status" value="1"/>
</dbReference>
<dbReference type="PANTHER" id="PTHR30329">
    <property type="entry name" value="STATOR ELEMENT OF FLAGELLAR MOTOR COMPLEX"/>
    <property type="match status" value="1"/>
</dbReference>
<proteinExistence type="predicted"/>
<evidence type="ECO:0000259" key="4">
    <source>
        <dbReference type="PROSITE" id="PS51123"/>
    </source>
</evidence>
<evidence type="ECO:0000313" key="6">
    <source>
        <dbReference type="Proteomes" id="UP000530268"/>
    </source>
</evidence>
<evidence type="ECO:0000256" key="1">
    <source>
        <dbReference type="PROSITE-ProRule" id="PRU00473"/>
    </source>
</evidence>
<accession>A0A7W6E536</accession>
<feature type="compositionally biased region" description="Basic and acidic residues" evidence="2">
    <location>
        <begin position="239"/>
        <end position="266"/>
    </location>
</feature>
<keyword evidence="1" id="KW-0472">Membrane</keyword>
<feature type="compositionally biased region" description="Low complexity" evidence="2">
    <location>
        <begin position="92"/>
        <end position="102"/>
    </location>
</feature>
<dbReference type="GO" id="GO:0016020">
    <property type="term" value="C:membrane"/>
    <property type="evidence" value="ECO:0007669"/>
    <property type="project" value="UniProtKB-UniRule"/>
</dbReference>
<dbReference type="CDD" id="cd07185">
    <property type="entry name" value="OmpA_C-like"/>
    <property type="match status" value="1"/>
</dbReference>
<dbReference type="InterPro" id="IPR050330">
    <property type="entry name" value="Bact_OuterMem_StrucFunc"/>
</dbReference>
<feature type="signal peptide" evidence="3">
    <location>
        <begin position="1"/>
        <end position="27"/>
    </location>
</feature>
<evidence type="ECO:0000313" key="5">
    <source>
        <dbReference type="EMBL" id="MBB3992817.1"/>
    </source>
</evidence>
<reference evidence="5 6" key="1">
    <citation type="submission" date="2020-08" db="EMBL/GenBank/DDBJ databases">
        <title>Genomic Encyclopedia of Type Strains, Phase IV (KMG-IV): sequencing the most valuable type-strain genomes for metagenomic binning, comparative biology and taxonomic classification.</title>
        <authorList>
            <person name="Goeker M."/>
        </authorList>
    </citation>
    <scope>NUCLEOTIDE SEQUENCE [LARGE SCALE GENOMIC DNA]</scope>
    <source>
        <strain evidence="5 6">DSM 102234</strain>
    </source>
</reference>
<feature type="compositionally biased region" description="Low complexity" evidence="2">
    <location>
        <begin position="188"/>
        <end position="228"/>
    </location>
</feature>
<dbReference type="SUPFAM" id="SSF103088">
    <property type="entry name" value="OmpA-like"/>
    <property type="match status" value="1"/>
</dbReference>
<dbReference type="EMBL" id="JACIEI010000001">
    <property type="protein sequence ID" value="MBB3992817.1"/>
    <property type="molecule type" value="Genomic_DNA"/>
</dbReference>
<keyword evidence="6" id="KW-1185">Reference proteome</keyword>
<feature type="chain" id="PRO_5030702992" evidence="3">
    <location>
        <begin position="28"/>
        <end position="601"/>
    </location>
</feature>
<organism evidence="5 6">
    <name type="scientific">Sulfitobacter undariae</name>
    <dbReference type="NCBI Taxonomy" id="1563671"/>
    <lineage>
        <taxon>Bacteria</taxon>
        <taxon>Pseudomonadati</taxon>
        <taxon>Pseudomonadota</taxon>
        <taxon>Alphaproteobacteria</taxon>
        <taxon>Rhodobacterales</taxon>
        <taxon>Roseobacteraceae</taxon>
        <taxon>Sulfitobacter</taxon>
    </lineage>
</organism>
<sequence length="601" mass="64132">MKSLLQSTTSLTLCMALVAPGMTPAFAQAQSAEAAACAATGEQETFPCTLEGGVLIQNAQELQAVEARDPVSEAVEEAATATEKNLENLAQEAQTEPAQAEPVQDEKQVTEQSASDTPETQAQEKDTDKEQPETAPAPAEPAKEEKQGTSDQNPAPAEPDAELPTDAAELEKQLKELQTNKAEKEAQPEPSAEAQAPSVEGDNTPAEAQTAPATQTAPTASVTPPANDKAADAPVDEEAAAKRKAERQEARRAERQAEREAAREAMEQEPAGEVITEEVTAEDTRKSDEDFATSVIGDAKAKDDDGLSNLEKALLLGLGAAVVGTVLKNGDKVVSNSGDRIVVQDEGGDLRVLKDDEALLRRPGDAVKTERFSDGSTRQTVEKNNGSRIITVQGSDGTVLRRISVNANGDETILFDDLAEEREVVVTELPPVVERSFAAQERSEAELRAALIAEQDRDQARSFSLRQVREISEVRALAAPIELDAARFATGSAAIAPEQARSLARVGNTLRDLIADDPRTVFLIEGHTDAVGDATYNLALSDRRAETVALALTEYFDVPPENLVTQGYGESALKVQTTSAEQANRRAVVRNITNLLRSTSN</sequence>
<dbReference type="Proteomes" id="UP000530268">
    <property type="component" value="Unassembled WGS sequence"/>
</dbReference>
<dbReference type="PANTHER" id="PTHR30329:SF21">
    <property type="entry name" value="LIPOPROTEIN YIAD-RELATED"/>
    <property type="match status" value="1"/>
</dbReference>
<dbReference type="InterPro" id="IPR036737">
    <property type="entry name" value="OmpA-like_sf"/>
</dbReference>
<dbReference type="RefSeq" id="WP_184562272.1">
    <property type="nucleotide sequence ID" value="NZ_JACIEI010000001.1"/>
</dbReference>
<feature type="region of interest" description="Disordered" evidence="2">
    <location>
        <begin position="92"/>
        <end position="288"/>
    </location>
</feature>
<feature type="domain" description="OmpA-like" evidence="4">
    <location>
        <begin position="475"/>
        <end position="601"/>
    </location>
</feature>
<comment type="caution">
    <text evidence="5">The sequence shown here is derived from an EMBL/GenBank/DDBJ whole genome shotgun (WGS) entry which is preliminary data.</text>
</comment>
<evidence type="ECO:0000256" key="3">
    <source>
        <dbReference type="SAM" id="SignalP"/>
    </source>
</evidence>